<dbReference type="GO" id="GO:0016020">
    <property type="term" value="C:membrane"/>
    <property type="evidence" value="ECO:0007669"/>
    <property type="project" value="TreeGrafter"/>
</dbReference>
<sequence>MSILNASPALRMNFMSPPLIPPLPTFSKIQTETWATTRITTRRRALVICPSFAMKNEASKRIDKVEEGEEIEEEMEESRETLLYSFTPLPLFFMAALPGAGAVRSLFGPFVELIKTWNLPGWLVHWGHPGNMEEKAMAKDLHPKLLAGMFFFFALGATGGITALLTSDKPIFESPHAVTGLTGLALLTLQTTLPALFENNPGLRNVHGILGSGIMTLFLVHAALGLQLGLSF</sequence>
<evidence type="ECO:0000313" key="3">
    <source>
        <dbReference type="Proteomes" id="UP001324115"/>
    </source>
</evidence>
<keyword evidence="1" id="KW-0472">Membrane</keyword>
<dbReference type="AlphaFoldDB" id="A0AAN7EZL8"/>
<feature type="transmembrane region" description="Helical" evidence="1">
    <location>
        <begin position="177"/>
        <end position="197"/>
    </location>
</feature>
<dbReference type="InterPro" id="IPR025067">
    <property type="entry name" value="DUF4079"/>
</dbReference>
<organism evidence="2 3">
    <name type="scientific">Quercus rubra</name>
    <name type="common">Northern red oak</name>
    <name type="synonym">Quercus borealis</name>
    <dbReference type="NCBI Taxonomy" id="3512"/>
    <lineage>
        <taxon>Eukaryota</taxon>
        <taxon>Viridiplantae</taxon>
        <taxon>Streptophyta</taxon>
        <taxon>Embryophyta</taxon>
        <taxon>Tracheophyta</taxon>
        <taxon>Spermatophyta</taxon>
        <taxon>Magnoliopsida</taxon>
        <taxon>eudicotyledons</taxon>
        <taxon>Gunneridae</taxon>
        <taxon>Pentapetalae</taxon>
        <taxon>rosids</taxon>
        <taxon>fabids</taxon>
        <taxon>Fagales</taxon>
        <taxon>Fagaceae</taxon>
        <taxon>Quercus</taxon>
    </lineage>
</organism>
<keyword evidence="1" id="KW-0812">Transmembrane</keyword>
<dbReference type="EMBL" id="JAXUIC010000007">
    <property type="protein sequence ID" value="KAK4583141.1"/>
    <property type="molecule type" value="Genomic_DNA"/>
</dbReference>
<keyword evidence="1" id="KW-1133">Transmembrane helix</keyword>
<dbReference type="Gene3D" id="1.20.120.1770">
    <property type="match status" value="1"/>
</dbReference>
<dbReference type="Proteomes" id="UP001324115">
    <property type="component" value="Unassembled WGS sequence"/>
</dbReference>
<evidence type="ECO:0000256" key="1">
    <source>
        <dbReference type="SAM" id="Phobius"/>
    </source>
</evidence>
<protein>
    <submittedName>
        <fullName evidence="2">Uncharacterized protein</fullName>
    </submittedName>
</protein>
<keyword evidence="3" id="KW-1185">Reference proteome</keyword>
<evidence type="ECO:0000313" key="2">
    <source>
        <dbReference type="EMBL" id="KAK4583141.1"/>
    </source>
</evidence>
<dbReference type="PANTHER" id="PTHR36738">
    <property type="entry name" value="EXPRESSED PROTEIN"/>
    <property type="match status" value="1"/>
</dbReference>
<accession>A0AAN7EZL8</accession>
<dbReference type="PANTHER" id="PTHR36738:SF1">
    <property type="entry name" value="EXPRESSED PROTEIN"/>
    <property type="match status" value="1"/>
</dbReference>
<reference evidence="2 3" key="1">
    <citation type="journal article" date="2023" name="G3 (Bethesda)">
        <title>A haplotype-resolved chromosome-scale genome for Quercus rubra L. provides insights into the genetics of adaptive traits for red oak species.</title>
        <authorList>
            <person name="Kapoor B."/>
            <person name="Jenkins J."/>
            <person name="Schmutz J."/>
            <person name="Zhebentyayeva T."/>
            <person name="Kuelheim C."/>
            <person name="Coggeshall M."/>
            <person name="Heim C."/>
            <person name="Lasky J.R."/>
            <person name="Leites L."/>
            <person name="Islam-Faridi N."/>
            <person name="Romero-Severson J."/>
            <person name="DeLeo V.L."/>
            <person name="Lucas S.M."/>
            <person name="Lazic D."/>
            <person name="Gailing O."/>
            <person name="Carlson J."/>
            <person name="Staton M."/>
        </authorList>
    </citation>
    <scope>NUCLEOTIDE SEQUENCE [LARGE SCALE GENOMIC DNA]</scope>
    <source>
        <strain evidence="2">Pseudo-F2</strain>
    </source>
</reference>
<gene>
    <name evidence="2" type="ORF">RGQ29_026079</name>
</gene>
<name>A0AAN7EZL8_QUERU</name>
<comment type="caution">
    <text evidence="2">The sequence shown here is derived from an EMBL/GenBank/DDBJ whole genome shotgun (WGS) entry which is preliminary data.</text>
</comment>
<feature type="transmembrane region" description="Helical" evidence="1">
    <location>
        <begin position="145"/>
        <end position="165"/>
    </location>
</feature>
<proteinExistence type="predicted"/>
<feature type="transmembrane region" description="Helical" evidence="1">
    <location>
        <begin position="209"/>
        <end position="230"/>
    </location>
</feature>
<dbReference type="Pfam" id="PF13301">
    <property type="entry name" value="DUF4079"/>
    <property type="match status" value="1"/>
</dbReference>